<keyword evidence="5 8" id="KW-0812">Transmembrane</keyword>
<feature type="transmembrane region" description="Helical" evidence="8">
    <location>
        <begin position="116"/>
        <end position="136"/>
    </location>
</feature>
<keyword evidence="4" id="KW-0997">Cell inner membrane</keyword>
<evidence type="ECO:0000256" key="7">
    <source>
        <dbReference type="ARBA" id="ARBA00023136"/>
    </source>
</evidence>
<dbReference type="HOGENOM" id="CLU_041737_0_0_2"/>
<proteinExistence type="predicted"/>
<dbReference type="STRING" id="698757.Pogu_1385"/>
<keyword evidence="7 8" id="KW-0472">Membrane</keyword>
<keyword evidence="3" id="KW-1003">Cell membrane</keyword>
<keyword evidence="2" id="KW-0813">Transport</keyword>
<dbReference type="Pfam" id="PF04143">
    <property type="entry name" value="Sulf_transp"/>
    <property type="match status" value="2"/>
</dbReference>
<feature type="transmembrane region" description="Helical" evidence="8">
    <location>
        <begin position="148"/>
        <end position="172"/>
    </location>
</feature>
<feature type="transmembrane region" description="Helical" evidence="8">
    <location>
        <begin position="331"/>
        <end position="352"/>
    </location>
</feature>
<accession>H6Q931</accession>
<feature type="transmembrane region" description="Helical" evidence="8">
    <location>
        <begin position="264"/>
        <end position="283"/>
    </location>
</feature>
<evidence type="ECO:0000256" key="4">
    <source>
        <dbReference type="ARBA" id="ARBA00022519"/>
    </source>
</evidence>
<evidence type="ECO:0000256" key="5">
    <source>
        <dbReference type="ARBA" id="ARBA00022692"/>
    </source>
</evidence>
<sequence>MTALDFLKKPWRPELAGAIIGIIASIQIFLVRSPWYITGPENQFGGWLLYVLTLGLVDVHKWDYFNPSSPMFVAPAAHPFDPANKEFMIVLGFMLGAMIAKALEGNWRLRWPANRAVLVTSVVGGLMLGFGARLALGCNVGNFVSTVQSLILSGVVFFTGMAVGTFIATRLIEDYLLHYMHRSKPFRIELGSRVDNRKVLALALAATAVVSLYWWALGLITAIFFLLLGLGYGFAGSKGNICFTSMLRDGFWSRLAPYGGNARAIAIALSIMITANLVAKYVIGWQYREFLFPVGIHTFLGGVLFGVGMTLVAGCSFSSAYRSGEGSIPHLIAWFGMVFGMALLSYLWPFFFTTSIYLTPVLRIYDLFGGNVAAGAAFAYGLCAFIALVGSWRDGSLRRFATHMPIQISIKPPFLRRV</sequence>
<reference evidence="9 10" key="1">
    <citation type="journal article" date="2012" name="Stand. Genomic Sci.">
        <title>Complete genome sequence of Pyrobaculum oguniense.</title>
        <authorList>
            <person name="Bernick D.L."/>
            <person name="Karplus K."/>
            <person name="Lui L.M."/>
            <person name="Coker J.K."/>
            <person name="Murphy J.N."/>
            <person name="Chan P.P."/>
            <person name="Cozen A.E."/>
            <person name="Lowe T.M."/>
        </authorList>
    </citation>
    <scope>NUCLEOTIDE SEQUENCE [LARGE SCALE GENOMIC DNA]</scope>
    <source>
        <strain evidence="9 10">TE7</strain>
    </source>
</reference>
<feature type="transmembrane region" description="Helical" evidence="8">
    <location>
        <begin position="87"/>
        <end position="104"/>
    </location>
</feature>
<dbReference type="PANTHER" id="PTHR30574:SF1">
    <property type="entry name" value="SULPHUR TRANSPORT DOMAIN-CONTAINING PROTEIN"/>
    <property type="match status" value="1"/>
</dbReference>
<dbReference type="EMBL" id="CP003316">
    <property type="protein sequence ID" value="AFA39412.1"/>
    <property type="molecule type" value="Genomic_DNA"/>
</dbReference>
<comment type="subcellular location">
    <subcellularLocation>
        <location evidence="1">Cell inner membrane</location>
        <topology evidence="1">Multi-pass membrane protein</topology>
    </subcellularLocation>
</comment>
<keyword evidence="10" id="KW-1185">Reference proteome</keyword>
<evidence type="ECO:0000256" key="8">
    <source>
        <dbReference type="SAM" id="Phobius"/>
    </source>
</evidence>
<dbReference type="GO" id="GO:0005886">
    <property type="term" value="C:plasma membrane"/>
    <property type="evidence" value="ECO:0007669"/>
    <property type="project" value="UniProtKB-SubCell"/>
</dbReference>
<dbReference type="InterPro" id="IPR007272">
    <property type="entry name" value="Sulf_transp_TsuA/YedE"/>
</dbReference>
<feature type="transmembrane region" description="Helical" evidence="8">
    <location>
        <begin position="295"/>
        <end position="319"/>
    </location>
</feature>
<keyword evidence="6 8" id="KW-1133">Transmembrane helix</keyword>
<evidence type="ECO:0000256" key="3">
    <source>
        <dbReference type="ARBA" id="ARBA00022475"/>
    </source>
</evidence>
<protein>
    <submittedName>
        <fullName evidence="9">YeeE/YedE family (DUF395)</fullName>
    </submittedName>
</protein>
<dbReference type="KEGG" id="pog:Pogu_1385"/>
<evidence type="ECO:0000313" key="9">
    <source>
        <dbReference type="EMBL" id="AFA39412.1"/>
    </source>
</evidence>
<evidence type="ECO:0000256" key="6">
    <source>
        <dbReference type="ARBA" id="ARBA00022989"/>
    </source>
</evidence>
<organism evidence="9 10">
    <name type="scientific">Pyrobaculum oguniense (strain DSM 13380 / JCM 10595 / TE7)</name>
    <dbReference type="NCBI Taxonomy" id="698757"/>
    <lineage>
        <taxon>Archaea</taxon>
        <taxon>Thermoproteota</taxon>
        <taxon>Thermoprotei</taxon>
        <taxon>Thermoproteales</taxon>
        <taxon>Thermoproteaceae</taxon>
        <taxon>Pyrobaculum</taxon>
    </lineage>
</organism>
<feature type="transmembrane region" description="Helical" evidence="8">
    <location>
        <begin position="199"/>
        <end position="216"/>
    </location>
</feature>
<evidence type="ECO:0000256" key="2">
    <source>
        <dbReference type="ARBA" id="ARBA00022448"/>
    </source>
</evidence>
<dbReference type="PANTHER" id="PTHR30574">
    <property type="entry name" value="INNER MEMBRANE PROTEIN YEDE"/>
    <property type="match status" value="1"/>
</dbReference>
<feature type="transmembrane region" description="Helical" evidence="8">
    <location>
        <begin position="222"/>
        <end position="243"/>
    </location>
</feature>
<gene>
    <name evidence="9" type="ordered locus">Pogu_1385</name>
</gene>
<evidence type="ECO:0000313" key="10">
    <source>
        <dbReference type="Proteomes" id="UP000009062"/>
    </source>
</evidence>
<feature type="transmembrane region" description="Helical" evidence="8">
    <location>
        <begin position="372"/>
        <end position="392"/>
    </location>
</feature>
<name>H6Q931_PYROT</name>
<feature type="transmembrane region" description="Helical" evidence="8">
    <location>
        <begin position="15"/>
        <end position="32"/>
    </location>
</feature>
<dbReference type="Proteomes" id="UP000009062">
    <property type="component" value="Chromosome"/>
</dbReference>
<dbReference type="eggNOG" id="arCOG05632">
    <property type="taxonomic scope" value="Archaea"/>
</dbReference>
<feature type="transmembrane region" description="Helical" evidence="8">
    <location>
        <begin position="44"/>
        <end position="62"/>
    </location>
</feature>
<dbReference type="AlphaFoldDB" id="H6Q931"/>
<evidence type="ECO:0000256" key="1">
    <source>
        <dbReference type="ARBA" id="ARBA00004429"/>
    </source>
</evidence>